<proteinExistence type="predicted"/>
<reference evidence="2" key="1">
    <citation type="submission" date="2022-11" db="UniProtKB">
        <authorList>
            <consortium name="WormBaseParasite"/>
        </authorList>
    </citation>
    <scope>IDENTIFICATION</scope>
</reference>
<dbReference type="Proteomes" id="UP000887579">
    <property type="component" value="Unplaced"/>
</dbReference>
<evidence type="ECO:0000313" key="1">
    <source>
        <dbReference type="Proteomes" id="UP000887579"/>
    </source>
</evidence>
<name>A0AC34FXB3_9BILA</name>
<organism evidence="1 2">
    <name type="scientific">Panagrolaimus sp. ES5</name>
    <dbReference type="NCBI Taxonomy" id="591445"/>
    <lineage>
        <taxon>Eukaryota</taxon>
        <taxon>Metazoa</taxon>
        <taxon>Ecdysozoa</taxon>
        <taxon>Nematoda</taxon>
        <taxon>Chromadorea</taxon>
        <taxon>Rhabditida</taxon>
        <taxon>Tylenchina</taxon>
        <taxon>Panagrolaimomorpha</taxon>
        <taxon>Panagrolaimoidea</taxon>
        <taxon>Panagrolaimidae</taxon>
        <taxon>Panagrolaimus</taxon>
    </lineage>
</organism>
<accession>A0AC34FXB3</accession>
<dbReference type="WBParaSite" id="ES5_v2.g22058.t1">
    <property type="protein sequence ID" value="ES5_v2.g22058.t1"/>
    <property type="gene ID" value="ES5_v2.g22058"/>
</dbReference>
<sequence length="315" mass="35050">EFKETVSDFNQLLQTSGVKYSGSFEDAISAFNLPAGVTEEQTHFLLTNRAIQKQLTRQPNFNTAKAAENIAAFLNTVQTIQLEKLEEITDLECYQFIACFGELKWSAFTLPKNCLILDFFYENEENLGQDIPVAWNIQTITKGLQKPVNGMLPLRTNQVRVYMLSETTDNNGDIARDIIQTKADARSIIIGNVMDINEMANLFKFAEDQSQCLIVKPPSEWTDIIISAVAKGINECGKINVLSQNLTEGARFEEKLSKFITASWQQKLETATTPAKKRKRASNSVLPSPNPPPPPSPSPSQARSQLNSPTTLTAT</sequence>
<evidence type="ECO:0000313" key="2">
    <source>
        <dbReference type="WBParaSite" id="ES5_v2.g22058.t1"/>
    </source>
</evidence>
<protein>
    <submittedName>
        <fullName evidence="2">Uncharacterized protein</fullName>
    </submittedName>
</protein>